<dbReference type="FunFam" id="2.60.120.830:FF:000001">
    <property type="entry name" value="A disintegrin and metalloproteinase with thrombospondin motifs 1"/>
    <property type="match status" value="1"/>
</dbReference>
<keyword evidence="19" id="KW-1185">Reference proteome</keyword>
<evidence type="ECO:0000256" key="6">
    <source>
        <dbReference type="ARBA" id="ARBA00022737"/>
    </source>
</evidence>
<dbReference type="Pfam" id="PF13927">
    <property type="entry name" value="Ig_3"/>
    <property type="match status" value="1"/>
</dbReference>
<dbReference type="PROSITE" id="PS50835">
    <property type="entry name" value="IG_LIKE"/>
    <property type="match status" value="2"/>
</dbReference>
<feature type="compositionally biased region" description="Low complexity" evidence="12">
    <location>
        <begin position="1019"/>
        <end position="1059"/>
    </location>
</feature>
<feature type="compositionally biased region" description="Acidic residues" evidence="12">
    <location>
        <begin position="1250"/>
        <end position="1259"/>
    </location>
</feature>
<protein>
    <submittedName>
        <fullName evidence="18">Papilin</fullName>
    </submittedName>
</protein>
<dbReference type="SMART" id="SM00409">
    <property type="entry name" value="IG"/>
    <property type="match status" value="3"/>
</dbReference>
<dbReference type="SMART" id="SM00131">
    <property type="entry name" value="KU"/>
    <property type="match status" value="12"/>
</dbReference>
<dbReference type="InterPro" id="IPR013273">
    <property type="entry name" value="ADAMTS/ADAMTS-like"/>
</dbReference>
<feature type="compositionally biased region" description="Low complexity" evidence="12">
    <location>
        <begin position="948"/>
        <end position="964"/>
    </location>
</feature>
<dbReference type="Gene3D" id="2.60.40.10">
    <property type="entry name" value="Immunoglobulins"/>
    <property type="match status" value="3"/>
</dbReference>
<feature type="disulfide bond" evidence="11">
    <location>
        <begin position="69"/>
        <end position="106"/>
    </location>
</feature>
<feature type="compositionally biased region" description="Low complexity" evidence="12">
    <location>
        <begin position="2010"/>
        <end position="2034"/>
    </location>
</feature>
<keyword evidence="9 11" id="KW-1015">Disulfide bond</keyword>
<dbReference type="PROSITE" id="PS00280">
    <property type="entry name" value="BPTI_KUNITZ_1"/>
    <property type="match status" value="7"/>
</dbReference>
<dbReference type="FunFam" id="4.10.410.10:FF:000020">
    <property type="entry name" value="Collagen, type VI, alpha 3"/>
    <property type="match status" value="7"/>
</dbReference>
<feature type="compositionally biased region" description="Low complexity" evidence="12">
    <location>
        <begin position="1221"/>
        <end position="1249"/>
    </location>
</feature>
<keyword evidence="6" id="KW-0677">Repeat</keyword>
<keyword evidence="10" id="KW-0393">Immunoglobulin domain</keyword>
<dbReference type="GO" id="GO:0030198">
    <property type="term" value="P:extracellular matrix organization"/>
    <property type="evidence" value="ECO:0007669"/>
    <property type="project" value="InterPro"/>
</dbReference>
<dbReference type="EMBL" id="KQ460973">
    <property type="protein sequence ID" value="KPJ10062.1"/>
    <property type="molecule type" value="Genomic_DNA"/>
</dbReference>
<feature type="domain" description="BPTI/Kunitz inhibitor" evidence="14">
    <location>
        <begin position="2493"/>
        <end position="2542"/>
    </location>
</feature>
<evidence type="ECO:0000313" key="19">
    <source>
        <dbReference type="Proteomes" id="UP000053240"/>
    </source>
</evidence>
<feature type="domain" description="BPTI/Kunitz inhibitor" evidence="14">
    <location>
        <begin position="2198"/>
        <end position="2248"/>
    </location>
</feature>
<feature type="compositionally biased region" description="Low complexity" evidence="12">
    <location>
        <begin position="1072"/>
        <end position="1146"/>
    </location>
</feature>
<dbReference type="FunFam" id="4.10.410.10:FF:000004">
    <property type="entry name" value="Tissue factor pathway inhibitor"/>
    <property type="match status" value="1"/>
</dbReference>
<keyword evidence="3" id="KW-0964">Secreted</keyword>
<dbReference type="SUPFAM" id="SSF57256">
    <property type="entry name" value="Elafin-like"/>
    <property type="match status" value="1"/>
</dbReference>
<dbReference type="Pfam" id="PF00014">
    <property type="entry name" value="Kunitz_BPTI"/>
    <property type="match status" value="12"/>
</dbReference>
<feature type="domain" description="BPTI/Kunitz inhibitor" evidence="14">
    <location>
        <begin position="2402"/>
        <end position="2452"/>
    </location>
</feature>
<dbReference type="PANTHER" id="PTHR45938:SF11">
    <property type="entry name" value="WAP, KAZAL, IMMUNOGLOBULIN, KUNITZ AND NTR DOMAIN-CONTAINING PROTEIN 2-LIKE"/>
    <property type="match status" value="1"/>
</dbReference>
<feature type="domain" description="WAP" evidence="17">
    <location>
        <begin position="2782"/>
        <end position="2831"/>
    </location>
</feature>
<dbReference type="PROSITE" id="PS50900">
    <property type="entry name" value="PLAC"/>
    <property type="match status" value="1"/>
</dbReference>
<feature type="compositionally biased region" description="Low complexity" evidence="12">
    <location>
        <begin position="971"/>
        <end position="990"/>
    </location>
</feature>
<evidence type="ECO:0000259" key="16">
    <source>
        <dbReference type="PROSITE" id="PS50900"/>
    </source>
</evidence>
<feature type="compositionally biased region" description="Low complexity" evidence="12">
    <location>
        <begin position="1260"/>
        <end position="1315"/>
    </location>
</feature>
<feature type="domain" description="Ig-like" evidence="15">
    <location>
        <begin position="2855"/>
        <end position="2948"/>
    </location>
</feature>
<feature type="chain" id="PRO_5005874068" evidence="13">
    <location>
        <begin position="18"/>
        <end position="3217"/>
    </location>
</feature>
<dbReference type="SMART" id="SM00217">
    <property type="entry name" value="WAP"/>
    <property type="match status" value="1"/>
</dbReference>
<evidence type="ECO:0000259" key="15">
    <source>
        <dbReference type="PROSITE" id="PS50835"/>
    </source>
</evidence>
<feature type="compositionally biased region" description="Polar residues" evidence="12">
    <location>
        <begin position="769"/>
        <end position="787"/>
    </location>
</feature>
<feature type="compositionally biased region" description="Basic and acidic residues" evidence="12">
    <location>
        <begin position="1008"/>
        <end position="1017"/>
    </location>
</feature>
<feature type="compositionally biased region" description="Low complexity" evidence="12">
    <location>
        <begin position="878"/>
        <end position="940"/>
    </location>
</feature>
<dbReference type="Proteomes" id="UP000053240">
    <property type="component" value="Unassembled WGS sequence"/>
</dbReference>
<evidence type="ECO:0000256" key="13">
    <source>
        <dbReference type="SAM" id="SignalP"/>
    </source>
</evidence>
<dbReference type="Gene3D" id="2.20.100.10">
    <property type="entry name" value="Thrombospondin type-1 (TSP1) repeat"/>
    <property type="match status" value="5"/>
</dbReference>
<dbReference type="Pfam" id="PF00090">
    <property type="entry name" value="TSP_1"/>
    <property type="match status" value="1"/>
</dbReference>
<dbReference type="PROSITE" id="PS50092">
    <property type="entry name" value="TSP1"/>
    <property type="match status" value="6"/>
</dbReference>
<dbReference type="FunCoup" id="A0A0N1INT2">
    <property type="interactions" value="15"/>
</dbReference>
<feature type="compositionally biased region" description="Low complexity" evidence="12">
    <location>
        <begin position="849"/>
        <end position="871"/>
    </location>
</feature>
<dbReference type="InterPro" id="IPR007110">
    <property type="entry name" value="Ig-like_dom"/>
</dbReference>
<dbReference type="InterPro" id="IPR003599">
    <property type="entry name" value="Ig_sub"/>
</dbReference>
<dbReference type="Gene3D" id="4.10.410.10">
    <property type="entry name" value="Pancreatic trypsin inhibitor Kunitz domain"/>
    <property type="match status" value="12"/>
</dbReference>
<dbReference type="SUPFAM" id="SSF48726">
    <property type="entry name" value="Immunoglobulin"/>
    <property type="match status" value="3"/>
</dbReference>
<evidence type="ECO:0000259" key="14">
    <source>
        <dbReference type="PROSITE" id="PS50279"/>
    </source>
</evidence>
<evidence type="ECO:0000256" key="4">
    <source>
        <dbReference type="ARBA" id="ARBA00022690"/>
    </source>
</evidence>
<keyword evidence="8" id="KW-0722">Serine protease inhibitor</keyword>
<evidence type="ECO:0000256" key="9">
    <source>
        <dbReference type="ARBA" id="ARBA00023157"/>
    </source>
</evidence>
<feature type="region of interest" description="Disordered" evidence="12">
    <location>
        <begin position="756"/>
        <end position="1339"/>
    </location>
</feature>
<dbReference type="InterPro" id="IPR002223">
    <property type="entry name" value="Kunitz_BPTI"/>
</dbReference>
<feature type="domain" description="BPTI/Kunitz inhibitor" evidence="14">
    <location>
        <begin position="1721"/>
        <end position="1771"/>
    </location>
</feature>
<proteinExistence type="predicted"/>
<dbReference type="Gene3D" id="2.60.120.830">
    <property type="match status" value="1"/>
</dbReference>
<feature type="disulfide bond" evidence="11">
    <location>
        <begin position="80"/>
        <end position="91"/>
    </location>
</feature>
<feature type="non-terminal residue" evidence="18">
    <location>
        <position position="1"/>
    </location>
</feature>
<dbReference type="PROSITE" id="PS50279">
    <property type="entry name" value="BPTI_KUNITZ_2"/>
    <property type="match status" value="12"/>
</dbReference>
<dbReference type="SMART" id="SM00408">
    <property type="entry name" value="IGc2"/>
    <property type="match status" value="2"/>
</dbReference>
<dbReference type="CDD" id="cd22639">
    <property type="entry name" value="Kunitz_papilin_lacunin-like"/>
    <property type="match status" value="1"/>
</dbReference>
<feature type="compositionally biased region" description="Basic and acidic residues" evidence="12">
    <location>
        <begin position="2061"/>
        <end position="2075"/>
    </location>
</feature>
<dbReference type="InterPro" id="IPR036880">
    <property type="entry name" value="Kunitz_BPTI_sf"/>
</dbReference>
<evidence type="ECO:0000313" key="18">
    <source>
        <dbReference type="EMBL" id="KPJ10062.1"/>
    </source>
</evidence>
<feature type="compositionally biased region" description="Low complexity" evidence="12">
    <location>
        <begin position="2077"/>
        <end position="2101"/>
    </location>
</feature>
<dbReference type="InterPro" id="IPR020901">
    <property type="entry name" value="Prtase_inh_Kunz-CS"/>
</dbReference>
<feature type="compositionally biased region" description="Polar residues" evidence="12">
    <location>
        <begin position="2051"/>
        <end position="2060"/>
    </location>
</feature>
<feature type="region of interest" description="Disordered" evidence="12">
    <location>
        <begin position="2010"/>
        <end position="2126"/>
    </location>
</feature>
<dbReference type="FunFam" id="2.20.100.10:FF:000005">
    <property type="entry name" value="ADAM metallopeptidase with thrombospondin type 1 motif 9"/>
    <property type="match status" value="1"/>
</dbReference>
<keyword evidence="4" id="KW-0646">Protease inhibitor</keyword>
<dbReference type="SMART" id="SM00209">
    <property type="entry name" value="TSP1"/>
    <property type="match status" value="7"/>
</dbReference>
<dbReference type="GO" id="GO:0005615">
    <property type="term" value="C:extracellular space"/>
    <property type="evidence" value="ECO:0007669"/>
    <property type="project" value="TreeGrafter"/>
</dbReference>
<evidence type="ECO:0000256" key="3">
    <source>
        <dbReference type="ARBA" id="ARBA00022525"/>
    </source>
</evidence>
<dbReference type="InParanoid" id="A0A0N1INT2"/>
<feature type="compositionally biased region" description="Low complexity" evidence="12">
    <location>
        <begin position="2256"/>
        <end position="2268"/>
    </location>
</feature>
<dbReference type="InterPro" id="IPR000884">
    <property type="entry name" value="TSP1_rpt"/>
</dbReference>
<feature type="domain" description="BPTI/Kunitz inhibitor" evidence="14">
    <location>
        <begin position="1780"/>
        <end position="1830"/>
    </location>
</feature>
<organism evidence="18 19">
    <name type="scientific">Papilio machaon</name>
    <name type="common">Old World swallowtail butterfly</name>
    <dbReference type="NCBI Taxonomy" id="76193"/>
    <lineage>
        <taxon>Eukaryota</taxon>
        <taxon>Metazoa</taxon>
        <taxon>Ecdysozoa</taxon>
        <taxon>Arthropoda</taxon>
        <taxon>Hexapoda</taxon>
        <taxon>Insecta</taxon>
        <taxon>Pterygota</taxon>
        <taxon>Neoptera</taxon>
        <taxon>Endopterygota</taxon>
        <taxon>Lepidoptera</taxon>
        <taxon>Glossata</taxon>
        <taxon>Ditrysia</taxon>
        <taxon>Papilionoidea</taxon>
        <taxon>Papilionidae</taxon>
        <taxon>Papilioninae</taxon>
        <taxon>Papilio</taxon>
    </lineage>
</organism>
<reference evidence="18 19" key="1">
    <citation type="journal article" date="2015" name="Nat. Commun.">
        <title>Outbred genome sequencing and CRISPR/Cas9 gene editing in butterflies.</title>
        <authorList>
            <person name="Li X."/>
            <person name="Fan D."/>
            <person name="Zhang W."/>
            <person name="Liu G."/>
            <person name="Zhang L."/>
            <person name="Zhao L."/>
            <person name="Fang X."/>
            <person name="Chen L."/>
            <person name="Dong Y."/>
            <person name="Chen Y."/>
            <person name="Ding Y."/>
            <person name="Zhao R."/>
            <person name="Feng M."/>
            <person name="Zhu Y."/>
            <person name="Feng Y."/>
            <person name="Jiang X."/>
            <person name="Zhu D."/>
            <person name="Xiang H."/>
            <person name="Feng X."/>
            <person name="Li S."/>
            <person name="Wang J."/>
            <person name="Zhang G."/>
            <person name="Kronforst M.R."/>
            <person name="Wang W."/>
        </authorList>
    </citation>
    <scope>NUCLEOTIDE SEQUENCE [LARGE SCALE GENOMIC DNA]</scope>
    <source>
        <strain evidence="18">Ya'a_city_454_Pm</strain>
        <tissue evidence="18">Whole body</tissue>
    </source>
</reference>
<evidence type="ECO:0000259" key="17">
    <source>
        <dbReference type="PROSITE" id="PS51390"/>
    </source>
</evidence>
<keyword evidence="7" id="KW-0272">Extracellular matrix</keyword>
<dbReference type="GO" id="GO:0050431">
    <property type="term" value="F:transforming growth factor beta binding"/>
    <property type="evidence" value="ECO:0007669"/>
    <property type="project" value="TreeGrafter"/>
</dbReference>
<dbReference type="InterPro" id="IPR036383">
    <property type="entry name" value="TSP1_rpt_sf"/>
</dbReference>
<dbReference type="SUPFAM" id="SSF82895">
    <property type="entry name" value="TSP-1 type 1 repeat"/>
    <property type="match status" value="6"/>
</dbReference>
<dbReference type="SUPFAM" id="SSF57362">
    <property type="entry name" value="BPTI-like"/>
    <property type="match status" value="12"/>
</dbReference>
<feature type="domain" description="BPTI/Kunitz inhibitor" evidence="14">
    <location>
        <begin position="2611"/>
        <end position="2663"/>
    </location>
</feature>
<evidence type="ECO:0000256" key="11">
    <source>
        <dbReference type="PIRSR" id="PIRSR613273-3"/>
    </source>
</evidence>
<evidence type="ECO:0000256" key="10">
    <source>
        <dbReference type="ARBA" id="ARBA00023319"/>
    </source>
</evidence>
<dbReference type="Pfam" id="PF05986">
    <property type="entry name" value="ADAMTS_spacer1"/>
    <property type="match status" value="1"/>
</dbReference>
<dbReference type="CDD" id="cd00109">
    <property type="entry name" value="Kunitz-type"/>
    <property type="match status" value="7"/>
</dbReference>
<dbReference type="GO" id="GO:0005604">
    <property type="term" value="C:basement membrane"/>
    <property type="evidence" value="ECO:0007669"/>
    <property type="project" value="UniProtKB-SubCell"/>
</dbReference>
<evidence type="ECO:0000256" key="8">
    <source>
        <dbReference type="ARBA" id="ARBA00022900"/>
    </source>
</evidence>
<evidence type="ECO:0000256" key="5">
    <source>
        <dbReference type="ARBA" id="ARBA00022729"/>
    </source>
</evidence>
<evidence type="ECO:0000256" key="1">
    <source>
        <dbReference type="ARBA" id="ARBA00004302"/>
    </source>
</evidence>
<name>A0A0N1INT2_PAPMA</name>
<feature type="region of interest" description="Disordered" evidence="12">
    <location>
        <begin position="2249"/>
        <end position="2268"/>
    </location>
</feature>
<feature type="disulfide bond" evidence="11">
    <location>
        <begin position="65"/>
        <end position="101"/>
    </location>
</feature>
<feature type="compositionally biased region" description="Low complexity" evidence="12">
    <location>
        <begin position="789"/>
        <end position="817"/>
    </location>
</feature>
<dbReference type="PANTHER" id="PTHR45938">
    <property type="entry name" value="ACP24A4-RELATED"/>
    <property type="match status" value="1"/>
</dbReference>
<dbReference type="InterPro" id="IPR003598">
    <property type="entry name" value="Ig_sub2"/>
</dbReference>
<keyword evidence="7" id="KW-0084">Basement membrane</keyword>
<dbReference type="InterPro" id="IPR008197">
    <property type="entry name" value="WAP_dom"/>
</dbReference>
<feature type="domain" description="BPTI/Kunitz inhibitor" evidence="14">
    <location>
        <begin position="1899"/>
        <end position="1949"/>
    </location>
</feature>
<dbReference type="PRINTS" id="PR01857">
    <property type="entry name" value="ADAMTSFAMILY"/>
</dbReference>
<feature type="compositionally biased region" description="Acidic residues" evidence="12">
    <location>
        <begin position="1060"/>
        <end position="1071"/>
    </location>
</feature>
<evidence type="ECO:0000256" key="12">
    <source>
        <dbReference type="SAM" id="MobiDB-lite"/>
    </source>
</evidence>
<dbReference type="PROSITE" id="PS51390">
    <property type="entry name" value="WAP"/>
    <property type="match status" value="1"/>
</dbReference>
<feature type="domain" description="BPTI/Kunitz inhibitor" evidence="14">
    <location>
        <begin position="2551"/>
        <end position="2602"/>
    </location>
</feature>
<accession>A0A0N1INT2</accession>
<dbReference type="PRINTS" id="PR00759">
    <property type="entry name" value="BASICPTASE"/>
</dbReference>
<sequence>LLLAAIVLSNYLVWTATRHHHTHNLSRHRSRHRRQGAGLYLPASYVLPGGEGSGAWGEWGEVSPCSRTCGGGVASQKRICLEVSPEGQPLCTGGDTKYFSCQTQDCPETVDFRAEQCAEYDDIAFRGIKYKWLPYTNAPNPCELNCMPRGERFYFRQKTKVVDGTRCNDESFDVCVNGTCQPVGCDMMLGSNAHEDKCRECRGNGTNCRTISGLIDSSDLRKGYNDVLLIPQGSTSIYISEVRASNNYLALRSKQDNVYYLNGEYHIDFPRSLTIAGATWHYERSQQGFAAPDKLRCLGPTTEPLYLSLLLQDENVGIEYEYSLPTALAPPPNQQYNWVYGEFTPCSATCGGGTQSRQVTCRSREELEVVEDSLCDTGLKPVTDQTCNTDPCPPRWVDEPWGPCSKPCGEGGTRSRQVYCQKIIVNGLQSIVADKECFDLLGPKPELYQECNRNATCPTWFAGPWKPCDKLCDEGKQTRQVVCHQKINGKVEVFEDAMCEEEKPATEQSCMLRPCEGVDWVLSDWSGCDTCTSSVRTRVAHCATSMHKVVNSSFCSYHPAPVLEEPCDRTKLPSCQLLWYATQWSKASFDRPGKQPIFCVSCSVECGKGIQSRRVFCGLFDGASVIKVDDDRCDSKLRYNDTKPCEVPSEKCDAKWYAGPWSNCTKDCGGGQQYRRVMCLSGGVEVKTCPEDTILEAMQACNTEPCTNDPKTSPAKAATAADDYYDYEECIEEDYPEAGAEAIGPSGVTIEDVMFSDGPVTDYEGSGDYETQFTLETGSGSESTDVWTTDETGSGSTGTDFTDETTVFTSITDTTESTTDESESELTGEFIPISSKKPLYSASKKSEVTDTISSTEPSSTISDSSVSGSTEAGITEVSTDGSTDSSSTLDISESTGDESTVTSYSSTESSTVESTELTGSSKGASSSVSETELTDLTESTIAERTESTETGASSASTEATETGTTEGGSTEGASESSSLSSETELFTTEATKSDTDSSETDSSVTTELDTKATKEESVSTETSTSDSMSTDLVTTGSTESEPTEITESTVTDTTLTESSETTESESSEITESESSASTESVSSVSTESASNVSTESELSATTESGSSATTDSESSATTESGSSATTESESSATTESEPSATTESGSNATTDLETSASTEYETSSTTESGSSVSTEAESLATTETTDRETTIAGASTGSTDEATVSESSATTESTTEESTESSETTESSIASTESSTTEVSASSLSTTEVSESEEEETSEETGSTTESASTTETIEETSTTSGSTVESSESSASSSIESASTTEISSTEESSGTTETRLEGLSTTEISTERETGTEIGTTPWDWTTTVEVYTKKPGCKARRKVAKCIKSKYGCCPDKRTPAKGPFEEGCESPKTCKETKHGCCPDGVSPATGPRGQGCPLPACSETLFGCCLSDNVTAAEDNDQQGCPPAKPACAESKYGCCPDDKTESKGPRNEGCPEEEVTNEGCFGSEFGCCADNSTAATGPDGKGCPCNITAFGCCPDGVSPAQGTQMEGCVFSCNSTEFGCCADGETPAHGPEQEGCCLQFPFGCCPDNYKPAAGPHLEGCMCADAHYGCCPDNKTIARGPKNEGCGCQYTEFGCCPDRHTTATGPDFEGCSCNTYQFGCCPDGITISTGPNLEGCRCQYSQYGCCGDELTAAVGPDQLGCDCASSKYGCCPDGQTEAKGEKFLGCSDVPVNRQEACSLPTERGSCRNYTVQWYYDMEYGGCSRFWYGGCEGNGNRFQSKEECEDVCVQPSPKDACNLPKVKGACVGYNLRWYYDKEQQVCGQFVFGGCLGNANNFESRELCQAQCQPQKNVDECELPMEEGPCAGSFARWSFDQKTRRCFQFVWGGCAGNGNRFTSEAACMQRCSPPGKPQPSCVEPQETGNCTEKHAAWSFSQTENRCVPFYYTGCGGNGNRFDTEASCMASCPSAYEPEICVLPAETGECADYREKWFYDTTNKGCRQFYYGGCDGNENRFDSQQECEMRCSEIPTTTTTEPTTVQTTRPTPITRPAETTRLEETTRPVPQVQPPESGSQRSGNENRFDSQQECEMHCSEIPTTTTTEPTTVQTTRPTTITRPAETTRPEETTRPVPQVQPPESGSQRSDFCALELDPGPCEELQSRWGYDGSLGTCITFMYGGCGGNRNNFPTQEYCNYFCPDETVASRFDPETSSDDICRLPMRAGPCDQSLMRWFYDPSTDSCSQFTYGGCEGNANRFESLEECESQCKTTRPEPKTSTTTTTSTTTPATTTNAVTVEELPRECIVSPILEECSGAGTVWYADSSRQCVQHVNADTGVTCRLTGVFSSPEACERSCGAFRNIDVCRYPMDAGPCRSFEPKFYFDGDSSSCRQFLYGGCHGGPNRFSTFDECEDICQPKSDPCKVPPEPGNCLAYLPMWYYDEARDDCSQFIYSGCNGNGNRFDTREDCEGRCKKRPSTTLAPTTEVITTTTTTTTTTTAAPTTTQQILVEEQCRIPASLEPCGASAAVFYYDETRGTCLPAEFGNCRHPNSYRSEEECERRCGVFRALDVCRYRLDPGPCNETGIMKVYWDAESGRCQPFAYGGCQGGPNRFSSVDECEEVCGPSGPAPACLQPLSMGSRACGQEVPRWHYSTTYGDCLSFIYFGCEGNQNNFISYEECADVCKVPPTAETNEVLPDCEAYNAECAALRCAYGVQRTRTAGGCERCACVQVEVDCAPLLQECQRLKCYYGMLNETGDDGCQRCRCLDHPCASKKCAEGERCVPTVFRDPVLQEISYVASCNVMNKTGSCPVAEEMPVLDGSCRVECNDDADCRGEAKCCARGCSQLCLAPAAPTPSPAANIAATSAAPLTTAYQPELPQAPRADTATEPEVSAAEGGKATLRCLFHGNPPPKITWSRGAITIDGTSDRYRLLSDGALEIVSLYRNDSGVYICIADNGLGVARQEIRLLVNDPVEAPVGIAGDSDTVVMGELNRVLYIRCMAYGYPMPFIQWFRGMSGPMVPYSSSLYEARGSVLQIRRLDYDTLGDYACQAYNGVGKPASWSVVVKAYRPEGDETDNPYLVDRQERVRITPREPITEATTTPVPEITVPVYTVPVTTRILSSTATVATGYAADAAVRGGRLPRTRESRLTITSTNINDSGLYGCHARNAFSSHSSTVQITVEGLYIPPTCKDNPFFANCNLIVRSKFCTHKYYSNFCCKSCVEAGLLNPLDLDILVK</sequence>
<feature type="domain" description="BPTI/Kunitz inhibitor" evidence="14">
    <location>
        <begin position="1958"/>
        <end position="2008"/>
    </location>
</feature>
<dbReference type="GO" id="GO:0004867">
    <property type="term" value="F:serine-type endopeptidase inhibitor activity"/>
    <property type="evidence" value="ECO:0007669"/>
    <property type="project" value="UniProtKB-KW"/>
</dbReference>
<feature type="signal peptide" evidence="13">
    <location>
        <begin position="1"/>
        <end position="17"/>
    </location>
</feature>
<gene>
    <name evidence="18" type="ORF">RR48_05697</name>
</gene>
<dbReference type="InterPro" id="IPR036645">
    <property type="entry name" value="Elafin-like_sf"/>
</dbReference>
<feature type="domain" description="PLAC" evidence="16">
    <location>
        <begin position="3166"/>
        <end position="3205"/>
    </location>
</feature>
<feature type="domain" description="BPTI/Kunitz inhibitor" evidence="14">
    <location>
        <begin position="2129"/>
        <end position="2179"/>
    </location>
</feature>
<dbReference type="InterPro" id="IPR036179">
    <property type="entry name" value="Ig-like_dom_sf"/>
</dbReference>
<keyword evidence="2" id="KW-0217">Developmental protein</keyword>
<dbReference type="Pfam" id="PF19030">
    <property type="entry name" value="TSP1_ADAMTS"/>
    <property type="match status" value="5"/>
</dbReference>
<keyword evidence="5 13" id="KW-0732">Signal</keyword>
<feature type="domain" description="BPTI/Kunitz inhibitor" evidence="14">
    <location>
        <begin position="2345"/>
        <end position="2395"/>
    </location>
</feature>
<evidence type="ECO:0000256" key="7">
    <source>
        <dbReference type="ARBA" id="ARBA00022869"/>
    </source>
</evidence>
<comment type="subcellular location">
    <subcellularLocation>
        <location evidence="1">Secreted</location>
        <location evidence="1">Extracellular space</location>
        <location evidence="1">Extracellular matrix</location>
        <location evidence="1">Basement membrane</location>
    </subcellularLocation>
</comment>
<feature type="domain" description="Ig-like" evidence="15">
    <location>
        <begin position="2952"/>
        <end position="3042"/>
    </location>
</feature>
<dbReference type="GO" id="GO:0048019">
    <property type="term" value="F:receptor antagonist activity"/>
    <property type="evidence" value="ECO:0007669"/>
    <property type="project" value="TreeGrafter"/>
</dbReference>
<dbReference type="Pfam" id="PF08686">
    <property type="entry name" value="PLAC"/>
    <property type="match status" value="1"/>
</dbReference>
<feature type="compositionally biased region" description="Low complexity" evidence="12">
    <location>
        <begin position="1153"/>
        <end position="1183"/>
    </location>
</feature>
<dbReference type="InterPro" id="IPR013783">
    <property type="entry name" value="Ig-like_fold"/>
</dbReference>
<feature type="compositionally biased region" description="Low complexity" evidence="12">
    <location>
        <begin position="1201"/>
        <end position="1213"/>
    </location>
</feature>
<dbReference type="InterPro" id="IPR010294">
    <property type="entry name" value="ADAMTS_spacer1"/>
</dbReference>
<dbReference type="InterPro" id="IPR010909">
    <property type="entry name" value="PLAC"/>
</dbReference>
<evidence type="ECO:0000256" key="2">
    <source>
        <dbReference type="ARBA" id="ARBA00022473"/>
    </source>
</evidence>
<feature type="domain" description="BPTI/Kunitz inhibitor" evidence="14">
    <location>
        <begin position="1839"/>
        <end position="1889"/>
    </location>
</feature>